<reference evidence="2" key="1">
    <citation type="submission" date="2014-11" db="EMBL/GenBank/DDBJ databases">
        <authorList>
            <person name="Amaro Gonzalez C."/>
        </authorList>
    </citation>
    <scope>NUCLEOTIDE SEQUENCE</scope>
</reference>
<dbReference type="EMBL" id="GBXM01107246">
    <property type="protein sequence ID" value="JAH01331.1"/>
    <property type="molecule type" value="Transcribed_RNA"/>
</dbReference>
<feature type="region of interest" description="Disordered" evidence="1">
    <location>
        <begin position="1"/>
        <end position="46"/>
    </location>
</feature>
<proteinExistence type="predicted"/>
<sequence>MPPPAASGNSLVQPCWPRPGGRSRPRSRPCGPRPGRAGRVGWRLGG</sequence>
<protein>
    <submittedName>
        <fullName evidence="2">Uncharacterized protein</fullName>
    </submittedName>
</protein>
<accession>A0A0E9P9J9</accession>
<name>A0A0E9P9J9_ANGAN</name>
<evidence type="ECO:0000313" key="2">
    <source>
        <dbReference type="EMBL" id="JAH01331.1"/>
    </source>
</evidence>
<dbReference type="AlphaFoldDB" id="A0A0E9P9J9"/>
<feature type="compositionally biased region" description="Low complexity" evidence="1">
    <location>
        <begin position="28"/>
        <end position="46"/>
    </location>
</feature>
<evidence type="ECO:0000256" key="1">
    <source>
        <dbReference type="SAM" id="MobiDB-lite"/>
    </source>
</evidence>
<reference evidence="2" key="2">
    <citation type="journal article" date="2015" name="Fish Shellfish Immunol.">
        <title>Early steps in the European eel (Anguilla anguilla)-Vibrio vulnificus interaction in the gills: Role of the RtxA13 toxin.</title>
        <authorList>
            <person name="Callol A."/>
            <person name="Pajuelo D."/>
            <person name="Ebbesson L."/>
            <person name="Teles M."/>
            <person name="MacKenzie S."/>
            <person name="Amaro C."/>
        </authorList>
    </citation>
    <scope>NUCLEOTIDE SEQUENCE</scope>
</reference>
<organism evidence="2">
    <name type="scientific">Anguilla anguilla</name>
    <name type="common">European freshwater eel</name>
    <name type="synonym">Muraena anguilla</name>
    <dbReference type="NCBI Taxonomy" id="7936"/>
    <lineage>
        <taxon>Eukaryota</taxon>
        <taxon>Metazoa</taxon>
        <taxon>Chordata</taxon>
        <taxon>Craniata</taxon>
        <taxon>Vertebrata</taxon>
        <taxon>Euteleostomi</taxon>
        <taxon>Actinopterygii</taxon>
        <taxon>Neopterygii</taxon>
        <taxon>Teleostei</taxon>
        <taxon>Anguilliformes</taxon>
        <taxon>Anguillidae</taxon>
        <taxon>Anguilla</taxon>
    </lineage>
</organism>